<evidence type="ECO:0000313" key="2">
    <source>
        <dbReference type="Proteomes" id="UP001634394"/>
    </source>
</evidence>
<accession>A0ABD3UFP8</accession>
<evidence type="ECO:0000313" key="1">
    <source>
        <dbReference type="EMBL" id="KAL3847210.1"/>
    </source>
</evidence>
<proteinExistence type="predicted"/>
<dbReference type="AlphaFoldDB" id="A0ABD3UFP8"/>
<dbReference type="EMBL" id="JBJQND010000016">
    <property type="protein sequence ID" value="KAL3847210.1"/>
    <property type="molecule type" value="Genomic_DNA"/>
</dbReference>
<dbReference type="Proteomes" id="UP001634394">
    <property type="component" value="Unassembled WGS sequence"/>
</dbReference>
<protein>
    <recommendedName>
        <fullName evidence="3">Death domain-containing protein</fullName>
    </recommendedName>
</protein>
<name>A0ABD3UFP8_SINWO</name>
<dbReference type="Gene3D" id="1.10.533.10">
    <property type="entry name" value="Death Domain, Fas"/>
    <property type="match status" value="1"/>
</dbReference>
<comment type="caution">
    <text evidence="1">The sequence shown here is derived from an EMBL/GenBank/DDBJ whole genome shotgun (WGS) entry which is preliminary data.</text>
</comment>
<dbReference type="SUPFAM" id="SSF47986">
    <property type="entry name" value="DEATH domain"/>
    <property type="match status" value="1"/>
</dbReference>
<keyword evidence="2" id="KW-1185">Reference proteome</keyword>
<evidence type="ECO:0008006" key="3">
    <source>
        <dbReference type="Google" id="ProtNLM"/>
    </source>
</evidence>
<organism evidence="1 2">
    <name type="scientific">Sinanodonta woodiana</name>
    <name type="common">Chinese pond mussel</name>
    <name type="synonym">Anodonta woodiana</name>
    <dbReference type="NCBI Taxonomy" id="1069815"/>
    <lineage>
        <taxon>Eukaryota</taxon>
        <taxon>Metazoa</taxon>
        <taxon>Spiralia</taxon>
        <taxon>Lophotrochozoa</taxon>
        <taxon>Mollusca</taxon>
        <taxon>Bivalvia</taxon>
        <taxon>Autobranchia</taxon>
        <taxon>Heteroconchia</taxon>
        <taxon>Palaeoheterodonta</taxon>
        <taxon>Unionida</taxon>
        <taxon>Unionoidea</taxon>
        <taxon>Unionidae</taxon>
        <taxon>Unioninae</taxon>
        <taxon>Sinanodonta</taxon>
    </lineage>
</organism>
<reference evidence="1 2" key="1">
    <citation type="submission" date="2024-11" db="EMBL/GenBank/DDBJ databases">
        <title>Chromosome-level genome assembly of the freshwater bivalve Anodonta woodiana.</title>
        <authorList>
            <person name="Chen X."/>
        </authorList>
    </citation>
    <scope>NUCLEOTIDE SEQUENCE [LARGE SCALE GENOMIC DNA]</scope>
    <source>
        <strain evidence="1">MN2024</strain>
        <tissue evidence="1">Gills</tissue>
    </source>
</reference>
<sequence>MKKSFLQLPHFKRDEYAYRYSVVRQRVQTKKKKKKKLCKADINDYYMQDRGVPKECQILILSDKSAVNTLWIEIVESNRVEDLLKKRLKEQHLVPITNISLHTISVRYGQIVKIYASGSIRVHSNYQADYLQIQFTEKVENNHLRFQVEIINEDSSAMLKLHLRKGKVYFCHFEANEWLRQRTKTSQTTHEDKSQRKALCAANKTLHLKSLQALARHIPIGQTEELAIELNISDNEIADLKAHPYKGIQLTFQVLCKWRQKSDKEPSDMIQELATAMNNLSLKKLTSKLLIASKERRSLVNEDFLE</sequence>
<dbReference type="CDD" id="cd01670">
    <property type="entry name" value="Death"/>
    <property type="match status" value="1"/>
</dbReference>
<dbReference type="InterPro" id="IPR011029">
    <property type="entry name" value="DEATH-like_dom_sf"/>
</dbReference>
<gene>
    <name evidence="1" type="ORF">ACJMK2_018132</name>
</gene>